<comment type="caution">
    <text evidence="1">The sequence shown here is derived from an EMBL/GenBank/DDBJ whole genome shotgun (WGS) entry which is preliminary data.</text>
</comment>
<accession>A0A645G938</accession>
<sequence>MRNHKNTAGAAMHRLYASIYHAFLLQLKTESENERHNKI</sequence>
<protein>
    <submittedName>
        <fullName evidence="1">Uncharacterized protein</fullName>
    </submittedName>
</protein>
<gene>
    <name evidence="1" type="ORF">SDC9_169875</name>
</gene>
<organism evidence="1">
    <name type="scientific">bioreactor metagenome</name>
    <dbReference type="NCBI Taxonomy" id="1076179"/>
    <lineage>
        <taxon>unclassified sequences</taxon>
        <taxon>metagenomes</taxon>
        <taxon>ecological metagenomes</taxon>
    </lineage>
</organism>
<proteinExistence type="predicted"/>
<name>A0A645G938_9ZZZZ</name>
<dbReference type="EMBL" id="VSSQ01070732">
    <property type="protein sequence ID" value="MPN22492.1"/>
    <property type="molecule type" value="Genomic_DNA"/>
</dbReference>
<dbReference type="AlphaFoldDB" id="A0A645G938"/>
<reference evidence="1" key="1">
    <citation type="submission" date="2019-08" db="EMBL/GenBank/DDBJ databases">
        <authorList>
            <person name="Kucharzyk K."/>
            <person name="Murdoch R.W."/>
            <person name="Higgins S."/>
            <person name="Loffler F."/>
        </authorList>
    </citation>
    <scope>NUCLEOTIDE SEQUENCE</scope>
</reference>
<evidence type="ECO:0000313" key="1">
    <source>
        <dbReference type="EMBL" id="MPN22492.1"/>
    </source>
</evidence>